<dbReference type="HOGENOM" id="CLU_2622321_0_0_1"/>
<evidence type="ECO:0000313" key="2">
    <source>
        <dbReference type="Proteomes" id="UP000030671"/>
    </source>
</evidence>
<dbReference type="InParanoid" id="W4JYR5"/>
<dbReference type="EMBL" id="KI925462">
    <property type="protein sequence ID" value="ETW78235.1"/>
    <property type="molecule type" value="Genomic_DNA"/>
</dbReference>
<gene>
    <name evidence="1" type="ORF">HETIRDRAFT_454246</name>
</gene>
<sequence length="78" mass="8705">MHGYALIHLVGKLGIKEILDTAEFEIVIANIDNGGFFSLYTNYSFRRAPSSEAIEKLRVALDEEEGPKCNPYKAKTEA</sequence>
<dbReference type="GeneID" id="20676487"/>
<name>W4JYR5_HETIT</name>
<reference evidence="1 2" key="1">
    <citation type="journal article" date="2012" name="New Phytol.">
        <title>Insight into trade-off between wood decay and parasitism from the genome of a fungal forest pathogen.</title>
        <authorList>
            <person name="Olson A."/>
            <person name="Aerts A."/>
            <person name="Asiegbu F."/>
            <person name="Belbahri L."/>
            <person name="Bouzid O."/>
            <person name="Broberg A."/>
            <person name="Canback B."/>
            <person name="Coutinho P.M."/>
            <person name="Cullen D."/>
            <person name="Dalman K."/>
            <person name="Deflorio G."/>
            <person name="van Diepen L.T."/>
            <person name="Dunand C."/>
            <person name="Duplessis S."/>
            <person name="Durling M."/>
            <person name="Gonthier P."/>
            <person name="Grimwood J."/>
            <person name="Fossdal C.G."/>
            <person name="Hansson D."/>
            <person name="Henrissat B."/>
            <person name="Hietala A."/>
            <person name="Himmelstrand K."/>
            <person name="Hoffmeister D."/>
            <person name="Hogberg N."/>
            <person name="James T.Y."/>
            <person name="Karlsson M."/>
            <person name="Kohler A."/>
            <person name="Kues U."/>
            <person name="Lee Y.H."/>
            <person name="Lin Y.C."/>
            <person name="Lind M."/>
            <person name="Lindquist E."/>
            <person name="Lombard V."/>
            <person name="Lucas S."/>
            <person name="Lunden K."/>
            <person name="Morin E."/>
            <person name="Murat C."/>
            <person name="Park J."/>
            <person name="Raffaello T."/>
            <person name="Rouze P."/>
            <person name="Salamov A."/>
            <person name="Schmutz J."/>
            <person name="Solheim H."/>
            <person name="Stahlberg J."/>
            <person name="Velez H."/>
            <person name="de Vries R.P."/>
            <person name="Wiebenga A."/>
            <person name="Woodward S."/>
            <person name="Yakovlev I."/>
            <person name="Garbelotto M."/>
            <person name="Martin F."/>
            <person name="Grigoriev I.V."/>
            <person name="Stenlid J."/>
        </authorList>
    </citation>
    <scope>NUCLEOTIDE SEQUENCE [LARGE SCALE GENOMIC DNA]</scope>
    <source>
        <strain evidence="1 2">TC 32-1</strain>
    </source>
</reference>
<proteinExistence type="predicted"/>
<keyword evidence="2" id="KW-1185">Reference proteome</keyword>
<dbReference type="KEGG" id="hir:HETIRDRAFT_454246"/>
<accession>W4JYR5</accession>
<dbReference type="AlphaFoldDB" id="W4JYR5"/>
<organism evidence="1 2">
    <name type="scientific">Heterobasidion irregulare (strain TC 32-1)</name>
    <dbReference type="NCBI Taxonomy" id="747525"/>
    <lineage>
        <taxon>Eukaryota</taxon>
        <taxon>Fungi</taxon>
        <taxon>Dikarya</taxon>
        <taxon>Basidiomycota</taxon>
        <taxon>Agaricomycotina</taxon>
        <taxon>Agaricomycetes</taxon>
        <taxon>Russulales</taxon>
        <taxon>Bondarzewiaceae</taxon>
        <taxon>Heterobasidion</taxon>
        <taxon>Heterobasidion annosum species complex</taxon>
    </lineage>
</organism>
<dbReference type="RefSeq" id="XP_009550223.1">
    <property type="nucleotide sequence ID" value="XM_009551928.1"/>
</dbReference>
<protein>
    <submittedName>
        <fullName evidence="1">Uncharacterized protein</fullName>
    </submittedName>
</protein>
<dbReference type="Proteomes" id="UP000030671">
    <property type="component" value="Unassembled WGS sequence"/>
</dbReference>
<evidence type="ECO:0000313" key="1">
    <source>
        <dbReference type="EMBL" id="ETW78235.1"/>
    </source>
</evidence>